<evidence type="ECO:0000256" key="1">
    <source>
        <dbReference type="SAM" id="MobiDB-lite"/>
    </source>
</evidence>
<keyword evidence="2" id="KW-1133">Transmembrane helix</keyword>
<comment type="caution">
    <text evidence="3">The sequence shown here is derived from an EMBL/GenBank/DDBJ whole genome shotgun (WGS) entry which is preliminary data.</text>
</comment>
<evidence type="ECO:0000313" key="3">
    <source>
        <dbReference type="EMBL" id="MDT8898324.1"/>
    </source>
</evidence>
<keyword evidence="2" id="KW-0472">Membrane</keyword>
<dbReference type="Proteomes" id="UP001254165">
    <property type="component" value="Unassembled WGS sequence"/>
</dbReference>
<evidence type="ECO:0000256" key="2">
    <source>
        <dbReference type="SAM" id="Phobius"/>
    </source>
</evidence>
<feature type="compositionally biased region" description="Low complexity" evidence="1">
    <location>
        <begin position="37"/>
        <end position="55"/>
    </location>
</feature>
<evidence type="ECO:0000313" key="4">
    <source>
        <dbReference type="Proteomes" id="UP001254165"/>
    </source>
</evidence>
<protein>
    <submittedName>
        <fullName evidence="3">Uncharacterized protein</fullName>
    </submittedName>
</protein>
<reference evidence="3 4" key="1">
    <citation type="submission" date="2023-07" db="EMBL/GenBank/DDBJ databases">
        <title>Novel species of Thermanaerothrix with wide hydrolytic capabilities.</title>
        <authorList>
            <person name="Zayulina K.S."/>
            <person name="Podosokorskaya O.A."/>
            <person name="Elcheninov A.G."/>
        </authorList>
    </citation>
    <scope>NUCLEOTIDE SEQUENCE [LARGE SCALE GENOMIC DNA]</scope>
    <source>
        <strain evidence="3 4">4228-RoL</strain>
    </source>
</reference>
<dbReference type="RefSeq" id="WP_315624983.1">
    <property type="nucleotide sequence ID" value="NZ_JAUHMF010000002.1"/>
</dbReference>
<feature type="region of interest" description="Disordered" evidence="1">
    <location>
        <begin position="33"/>
        <end position="61"/>
    </location>
</feature>
<accession>A0ABU3NNA2</accession>
<organism evidence="3 4">
    <name type="scientific">Thermanaerothrix solaris</name>
    <dbReference type="NCBI Taxonomy" id="3058434"/>
    <lineage>
        <taxon>Bacteria</taxon>
        <taxon>Bacillati</taxon>
        <taxon>Chloroflexota</taxon>
        <taxon>Anaerolineae</taxon>
        <taxon>Anaerolineales</taxon>
        <taxon>Anaerolineaceae</taxon>
        <taxon>Thermanaerothrix</taxon>
    </lineage>
</organism>
<name>A0ABU3NNA2_9CHLR</name>
<feature type="transmembrane region" description="Helical" evidence="2">
    <location>
        <begin position="6"/>
        <end position="25"/>
    </location>
</feature>
<keyword evidence="4" id="KW-1185">Reference proteome</keyword>
<proteinExistence type="predicted"/>
<sequence>MQQVLLLILVGILGFLLGALVVWLWGERERRSAAAGEPTAPASKTETASSTAAPSRQPPFSDASHVFVTRLWRDRSTGQLLVEVDGMLHATPDTLTDEQRQRLCTAAETWSLWLGLHSPNPPVSPPPPAPPSVFTVPIETLITPPAEPPREGSIVEQIDAILQELLATSPYADRRVRLVEEPQHGVVVWVGLERYGSIDDVPDEGIRALIQEAVRRWEG</sequence>
<keyword evidence="2" id="KW-0812">Transmembrane</keyword>
<gene>
    <name evidence="3" type="ORF">QYE77_08590</name>
</gene>
<dbReference type="EMBL" id="JAUHMF010000002">
    <property type="protein sequence ID" value="MDT8898324.1"/>
    <property type="molecule type" value="Genomic_DNA"/>
</dbReference>